<name>A0ABP8MUX3_9BACT</name>
<feature type="transmembrane region" description="Helical" evidence="1">
    <location>
        <begin position="21"/>
        <end position="50"/>
    </location>
</feature>
<accession>A0ABP8MUX3</accession>
<evidence type="ECO:0000313" key="3">
    <source>
        <dbReference type="Proteomes" id="UP001500840"/>
    </source>
</evidence>
<protein>
    <recommendedName>
        <fullName evidence="4">EscT/YscT/HrcT family type III secretion system export apparatus protein</fullName>
    </recommendedName>
</protein>
<keyword evidence="1" id="KW-0472">Membrane</keyword>
<keyword evidence="3" id="KW-1185">Reference proteome</keyword>
<dbReference type="Proteomes" id="UP001500840">
    <property type="component" value="Unassembled WGS sequence"/>
</dbReference>
<dbReference type="RefSeq" id="WP_345323333.1">
    <property type="nucleotide sequence ID" value="NZ_BAABGA010000035.1"/>
</dbReference>
<evidence type="ECO:0000256" key="1">
    <source>
        <dbReference type="SAM" id="Phobius"/>
    </source>
</evidence>
<keyword evidence="1" id="KW-1133">Transmembrane helix</keyword>
<dbReference type="EMBL" id="BAABGA010000035">
    <property type="protein sequence ID" value="GAA4455791.1"/>
    <property type="molecule type" value="Genomic_DNA"/>
</dbReference>
<gene>
    <name evidence="2" type="ORF">GCM10023156_30360</name>
</gene>
<evidence type="ECO:0000313" key="2">
    <source>
        <dbReference type="EMBL" id="GAA4455791.1"/>
    </source>
</evidence>
<comment type="caution">
    <text evidence="2">The sequence shown here is derived from an EMBL/GenBank/DDBJ whole genome shotgun (WGS) entry which is preliminary data.</text>
</comment>
<feature type="transmembrane region" description="Helical" evidence="1">
    <location>
        <begin position="62"/>
        <end position="83"/>
    </location>
</feature>
<evidence type="ECO:0008006" key="4">
    <source>
        <dbReference type="Google" id="ProtNLM"/>
    </source>
</evidence>
<reference evidence="3" key="1">
    <citation type="journal article" date="2019" name="Int. J. Syst. Evol. Microbiol.">
        <title>The Global Catalogue of Microorganisms (GCM) 10K type strain sequencing project: providing services to taxonomists for standard genome sequencing and annotation.</title>
        <authorList>
            <consortium name="The Broad Institute Genomics Platform"/>
            <consortium name="The Broad Institute Genome Sequencing Center for Infectious Disease"/>
            <person name="Wu L."/>
            <person name="Ma J."/>
        </authorList>
    </citation>
    <scope>NUCLEOTIDE SEQUENCE [LARGE SCALE GENOMIC DNA]</scope>
    <source>
        <strain evidence="3">JCM 17759</strain>
    </source>
</reference>
<proteinExistence type="predicted"/>
<sequence length="90" mass="9846">MTTNELIIFTIDAAFRFVHAMIIVPVLFGVGLLGVFAIKIPIVLTFAYLLDSPLSDDAASKLHYGAIYVTSAFLLAFLVPSFIEPEAKRV</sequence>
<organism evidence="2 3">
    <name type="scientific">Novipirellula rosea</name>
    <dbReference type="NCBI Taxonomy" id="1031540"/>
    <lineage>
        <taxon>Bacteria</taxon>
        <taxon>Pseudomonadati</taxon>
        <taxon>Planctomycetota</taxon>
        <taxon>Planctomycetia</taxon>
        <taxon>Pirellulales</taxon>
        <taxon>Pirellulaceae</taxon>
        <taxon>Novipirellula</taxon>
    </lineage>
</organism>
<keyword evidence="1" id="KW-0812">Transmembrane</keyword>